<keyword evidence="1" id="KW-1133">Transmembrane helix</keyword>
<sequence length="194" mass="22183">MLKKRTKINIPIIIIVLLIVWILYSIRPVEQISLPQNKGSINHQITQLNPKMSITNNRINTSVTLGQDDLNNILYSYVKNQIKLTGLKTTVDNNQIKIYANTNIIDFIPTQVIFNFVPSMEDESIKFTLKSVYVGRILVPKSYYPDILKRINSDYISIEDNSISVKKESISPLKISGYKADNGKVDLSLYYLTK</sequence>
<dbReference type="HOGENOM" id="CLU_1400324_0_0_9"/>
<dbReference type="AlphaFoldDB" id="Q97D08"/>
<dbReference type="STRING" id="272562.CA_C3675"/>
<dbReference type="OrthoDB" id="1935038at2"/>
<proteinExistence type="predicted"/>
<dbReference type="Proteomes" id="UP000000814">
    <property type="component" value="Chromosome"/>
</dbReference>
<name>Q97D08_CLOAB</name>
<dbReference type="KEGG" id="cac:CA_C3675"/>
<reference evidence="2 3" key="1">
    <citation type="journal article" date="2001" name="J. Bacteriol.">
        <title>Genome sequence and comparative analysis of the solvent-producing bacterium Clostridium acetobutylicum.</title>
        <authorList>
            <person name="Nolling J."/>
            <person name="Breton G."/>
            <person name="Omelchenko M.V."/>
            <person name="Makarova K.S."/>
            <person name="Zeng Q."/>
            <person name="Gibson R."/>
            <person name="Lee H.M."/>
            <person name="Dubois J."/>
            <person name="Qiu D."/>
            <person name="Hitti J."/>
            <person name="Wolf Y.I."/>
            <person name="Tatusov R.L."/>
            <person name="Sabathe F."/>
            <person name="Doucette-Stamm L."/>
            <person name="Soucaille P."/>
            <person name="Daly M.J."/>
            <person name="Bennett G.N."/>
            <person name="Koonin E.V."/>
            <person name="Smith D.R."/>
        </authorList>
    </citation>
    <scope>NUCLEOTIDE SEQUENCE [LARGE SCALE GENOMIC DNA]</scope>
    <source>
        <strain evidence="3">ATCC 824 / DSM 792 / JCM 1419 / LMG 5710 / VKM B-1787</strain>
    </source>
</reference>
<dbReference type="RefSeq" id="WP_010966936.1">
    <property type="nucleotide sequence ID" value="NC_003030.1"/>
</dbReference>
<accession>Q97D08</accession>
<dbReference type="eggNOG" id="ENOG502ZCRP">
    <property type="taxonomic scope" value="Bacteria"/>
</dbReference>
<gene>
    <name evidence="2" type="ordered locus">CA_C3675</name>
</gene>
<dbReference type="EMBL" id="AE001437">
    <property type="protein sequence ID" value="AAK81596.1"/>
    <property type="molecule type" value="Genomic_DNA"/>
</dbReference>
<keyword evidence="3" id="KW-1185">Reference proteome</keyword>
<dbReference type="PIR" id="A97351">
    <property type="entry name" value="A97351"/>
</dbReference>
<organism evidence="2 3">
    <name type="scientific">Clostridium acetobutylicum (strain ATCC 824 / DSM 792 / JCM 1419 / IAM 19013 / LMG 5710 / NBRC 13948 / NRRL B-527 / VKM B-1787 / 2291 / W)</name>
    <dbReference type="NCBI Taxonomy" id="272562"/>
    <lineage>
        <taxon>Bacteria</taxon>
        <taxon>Bacillati</taxon>
        <taxon>Bacillota</taxon>
        <taxon>Clostridia</taxon>
        <taxon>Eubacteriales</taxon>
        <taxon>Clostridiaceae</taxon>
        <taxon>Clostridium</taxon>
    </lineage>
</organism>
<dbReference type="PATRIC" id="fig|272562.8.peg.3864"/>
<evidence type="ECO:0000313" key="2">
    <source>
        <dbReference type="EMBL" id="AAK81596.1"/>
    </source>
</evidence>
<dbReference type="GeneID" id="45000173"/>
<feature type="transmembrane region" description="Helical" evidence="1">
    <location>
        <begin position="7"/>
        <end position="26"/>
    </location>
</feature>
<evidence type="ECO:0000256" key="1">
    <source>
        <dbReference type="SAM" id="Phobius"/>
    </source>
</evidence>
<keyword evidence="1" id="KW-0812">Transmembrane</keyword>
<evidence type="ECO:0000313" key="3">
    <source>
        <dbReference type="Proteomes" id="UP000000814"/>
    </source>
</evidence>
<protein>
    <submittedName>
        <fullName evidence="2">Hypothetical secreted protein</fullName>
    </submittedName>
</protein>
<keyword evidence="1" id="KW-0472">Membrane</keyword>